<keyword evidence="2" id="KW-1185">Reference proteome</keyword>
<reference evidence="1" key="1">
    <citation type="submission" date="2021-05" db="EMBL/GenBank/DDBJ databases">
        <authorList>
            <person name="Scholz U."/>
            <person name="Mascher M."/>
            <person name="Fiebig A."/>
        </authorList>
    </citation>
    <scope>NUCLEOTIDE SEQUENCE [LARGE SCALE GENOMIC DNA]</scope>
</reference>
<dbReference type="EnsemblPlants" id="AVESA.00010b.r2.5CG0917050.1">
    <property type="protein sequence ID" value="AVESA.00010b.r2.5CG0917050.1.CDS"/>
    <property type="gene ID" value="AVESA.00010b.r2.5CG0917050"/>
</dbReference>
<organism evidence="1 2">
    <name type="scientific">Avena sativa</name>
    <name type="common">Oat</name>
    <dbReference type="NCBI Taxonomy" id="4498"/>
    <lineage>
        <taxon>Eukaryota</taxon>
        <taxon>Viridiplantae</taxon>
        <taxon>Streptophyta</taxon>
        <taxon>Embryophyta</taxon>
        <taxon>Tracheophyta</taxon>
        <taxon>Spermatophyta</taxon>
        <taxon>Magnoliopsida</taxon>
        <taxon>Liliopsida</taxon>
        <taxon>Poales</taxon>
        <taxon>Poaceae</taxon>
        <taxon>BOP clade</taxon>
        <taxon>Pooideae</taxon>
        <taxon>Poodae</taxon>
        <taxon>Poeae</taxon>
        <taxon>Poeae Chloroplast Group 1 (Aveneae type)</taxon>
        <taxon>Aveninae</taxon>
        <taxon>Avena</taxon>
    </lineage>
</organism>
<protein>
    <submittedName>
        <fullName evidence="1">Uncharacterized protein</fullName>
    </submittedName>
</protein>
<sequence>MHAWRSANWPESGQSPRASTARNYTWWSDITFEIVQAMADSKEAPTPPPPPLHIVVFPWLAFGHMIPFLELSNRLARRGHALTFVSTPRNVSRLRAVPPELCSNFRVVSLDLPAVDGLPEGAESTADVPPEKVGLLKKAFDGLAAPFAGLVADACAAAASSSGDAASGFSRKPDWIILDFAHNWTWAIAEEHEIPCAIFLIFPAALLAFVGPRHENQAHARATVEDYMVPPPWIHFPSTLAYRRHEAKSAAAMFRPNASGVSDADRLWQMQQGCRLILLRSCPETEPRLFPLLTDLFAKPAVPTGLLMPADAVDDNDTVQAPNADAADQSFAWLDEQPRKSVIYVALGSEAPVTAELLRELALGLELSGARFLWALRRPSGHAGELLPDGFESRLSGRGVVCLGWVPQVRVLAHGAVGAFLTHCGWGSTVESFRFGHPLVMLPFVADQGLVAQAMAARGVGVEVARDYDDGSFHRDGVAAAVRRVMVEEEGKVLARNAKALQELLGDRARQDRYIDELVHDLQHYK</sequence>
<dbReference type="Proteomes" id="UP001732700">
    <property type="component" value="Chromosome 5C"/>
</dbReference>
<reference evidence="1" key="2">
    <citation type="submission" date="2025-09" db="UniProtKB">
        <authorList>
            <consortium name="EnsemblPlants"/>
        </authorList>
    </citation>
    <scope>IDENTIFICATION</scope>
</reference>
<accession>A0ACD5Y5U3</accession>
<name>A0ACD5Y5U3_AVESA</name>
<evidence type="ECO:0000313" key="2">
    <source>
        <dbReference type="Proteomes" id="UP001732700"/>
    </source>
</evidence>
<evidence type="ECO:0000313" key="1">
    <source>
        <dbReference type="EnsemblPlants" id="AVESA.00010b.r2.5CG0917050.1.CDS"/>
    </source>
</evidence>
<proteinExistence type="predicted"/>